<protein>
    <submittedName>
        <fullName evidence="1">Uncharacterized protein</fullName>
    </submittedName>
</protein>
<name>A0A4Y8KQH9_9MICO</name>
<keyword evidence="2" id="KW-1185">Reference proteome</keyword>
<organism evidence="1 2">
    <name type="scientific">Cryobacterium psychrophilum</name>
    <dbReference type="NCBI Taxonomy" id="41988"/>
    <lineage>
        <taxon>Bacteria</taxon>
        <taxon>Bacillati</taxon>
        <taxon>Actinomycetota</taxon>
        <taxon>Actinomycetes</taxon>
        <taxon>Micrococcales</taxon>
        <taxon>Microbacteriaceae</taxon>
        <taxon>Cryobacterium</taxon>
    </lineage>
</organism>
<evidence type="ECO:0000313" key="1">
    <source>
        <dbReference type="EMBL" id="TFD80439.1"/>
    </source>
</evidence>
<dbReference type="RefSeq" id="WP_134171617.1">
    <property type="nucleotide sequence ID" value="NZ_SODI01000001.1"/>
</dbReference>
<dbReference type="OrthoDB" id="5108763at2"/>
<accession>A0A4Y8KQH9</accession>
<gene>
    <name evidence="1" type="ORF">E3T53_05010</name>
</gene>
<dbReference type="Proteomes" id="UP000298218">
    <property type="component" value="Unassembled WGS sequence"/>
</dbReference>
<comment type="caution">
    <text evidence="1">The sequence shown here is derived from an EMBL/GenBank/DDBJ whole genome shotgun (WGS) entry which is preliminary data.</text>
</comment>
<sequence>MHLVERAVWEPPDDESRLVEFGPPIFGFVPQPRLQERGWDWYSSHGVTLEAEAHYWLADRTGNFWFEDSPVGPVGLAELRGFVFTDRSGSTKRGGDPIRDALNQHLQYVVMNHTKNPHEFGSKEWADLHTRQQNQVEQSRAQKADLQVEQNLYPAIAVTVARFRATTAAISGRIVTVVLHEADVDKIEPVLTRRL</sequence>
<dbReference type="EMBL" id="SOHQ01000015">
    <property type="protein sequence ID" value="TFD80439.1"/>
    <property type="molecule type" value="Genomic_DNA"/>
</dbReference>
<dbReference type="AlphaFoldDB" id="A0A4Y8KQH9"/>
<reference evidence="1 2" key="1">
    <citation type="submission" date="2019-03" db="EMBL/GenBank/DDBJ databases">
        <title>Genomics of glacier-inhabiting Cryobacterium strains.</title>
        <authorList>
            <person name="Liu Q."/>
            <person name="Xin Y.-H."/>
        </authorList>
    </citation>
    <scope>NUCLEOTIDE SEQUENCE [LARGE SCALE GENOMIC DNA]</scope>
    <source>
        <strain evidence="1 2">CGMCC 1.4292</strain>
    </source>
</reference>
<proteinExistence type="predicted"/>
<evidence type="ECO:0000313" key="2">
    <source>
        <dbReference type="Proteomes" id="UP000298218"/>
    </source>
</evidence>